<dbReference type="Pfam" id="PF00455">
    <property type="entry name" value="DeoRC"/>
    <property type="match status" value="1"/>
</dbReference>
<keyword evidence="1" id="KW-0805">Transcription regulation</keyword>
<dbReference type="PRINTS" id="PR00037">
    <property type="entry name" value="HTHLACR"/>
</dbReference>
<dbReference type="SUPFAM" id="SSF46785">
    <property type="entry name" value="Winged helix' DNA-binding domain"/>
    <property type="match status" value="1"/>
</dbReference>
<dbReference type="PANTHER" id="PTHR30363:SF44">
    <property type="entry name" value="AGA OPERON TRANSCRIPTIONAL REPRESSOR-RELATED"/>
    <property type="match status" value="1"/>
</dbReference>
<dbReference type="InterPro" id="IPR036390">
    <property type="entry name" value="WH_DNA-bd_sf"/>
</dbReference>
<dbReference type="PROSITE" id="PS51000">
    <property type="entry name" value="HTH_DEOR_2"/>
    <property type="match status" value="1"/>
</dbReference>
<dbReference type="Proteomes" id="UP000289784">
    <property type="component" value="Unassembled WGS sequence"/>
</dbReference>
<reference evidence="5 6" key="1">
    <citation type="submission" date="2019-01" db="EMBL/GenBank/DDBJ databases">
        <title>Pseudoxanthomonas composti sp. nov., isolated from compost.</title>
        <authorList>
            <person name="Yang G."/>
        </authorList>
    </citation>
    <scope>NUCLEOTIDE SEQUENCE [LARGE SCALE GENOMIC DNA]</scope>
    <source>
        <strain evidence="5 6">GSS15</strain>
    </source>
</reference>
<evidence type="ECO:0000256" key="1">
    <source>
        <dbReference type="ARBA" id="ARBA00023015"/>
    </source>
</evidence>
<accession>A0A4Q1JXL4</accession>
<dbReference type="OrthoDB" id="9814815at2"/>
<evidence type="ECO:0000259" key="4">
    <source>
        <dbReference type="PROSITE" id="PS51000"/>
    </source>
</evidence>
<dbReference type="Gene3D" id="1.10.10.10">
    <property type="entry name" value="Winged helix-like DNA-binding domain superfamily/Winged helix DNA-binding domain"/>
    <property type="match status" value="1"/>
</dbReference>
<dbReference type="Gene3D" id="3.40.50.1360">
    <property type="match status" value="1"/>
</dbReference>
<dbReference type="InterPro" id="IPR050313">
    <property type="entry name" value="Carb_Metab_HTH_regulators"/>
</dbReference>
<dbReference type="SUPFAM" id="SSF100950">
    <property type="entry name" value="NagB/RpiA/CoA transferase-like"/>
    <property type="match status" value="1"/>
</dbReference>
<name>A0A4Q1JXL4_9GAMM</name>
<keyword evidence="6" id="KW-1185">Reference proteome</keyword>
<dbReference type="PROSITE" id="PS00894">
    <property type="entry name" value="HTH_DEOR_1"/>
    <property type="match status" value="1"/>
</dbReference>
<dbReference type="InterPro" id="IPR037171">
    <property type="entry name" value="NagB/RpiA_transferase-like"/>
</dbReference>
<evidence type="ECO:0000256" key="2">
    <source>
        <dbReference type="ARBA" id="ARBA00023125"/>
    </source>
</evidence>
<keyword evidence="2" id="KW-0238">DNA-binding</keyword>
<proteinExistence type="predicted"/>
<dbReference type="InterPro" id="IPR001034">
    <property type="entry name" value="DeoR_HTH"/>
</dbReference>
<dbReference type="InterPro" id="IPR014036">
    <property type="entry name" value="DeoR-like_C"/>
</dbReference>
<keyword evidence="3" id="KW-0804">Transcription</keyword>
<sequence length="262" mass="28203">MAATRDTSQRRLQISELVRQHGSVQVTALARQFGVSMQTVRKDLRYLAERGVMARAYGGAIDAGVVGPAPVAAIEPAFEIKRSVRLDEKRRIGLRAAALVKPGDTIAIDSGTTAIAVAEALPDIEVTVVTNDFGVLSALTPKTNVNIVMLGGELRRKNMAFYGGLTVEALDALHVDLLFLGVDGFDLERGITTHHEPEAMLNRKMVEAARAVIAITDSSKFGRVCLHRIIPVSELNALITDKDAPEEVEQACRALGVDLLLA</sequence>
<feature type="domain" description="HTH deoR-type" evidence="4">
    <location>
        <begin position="7"/>
        <end position="62"/>
    </location>
</feature>
<dbReference type="GO" id="GO:0003700">
    <property type="term" value="F:DNA-binding transcription factor activity"/>
    <property type="evidence" value="ECO:0007669"/>
    <property type="project" value="InterPro"/>
</dbReference>
<evidence type="ECO:0000313" key="5">
    <source>
        <dbReference type="EMBL" id="RXR07375.1"/>
    </source>
</evidence>
<dbReference type="PANTHER" id="PTHR30363">
    <property type="entry name" value="HTH-TYPE TRANSCRIPTIONAL REGULATOR SRLR-RELATED"/>
    <property type="match status" value="1"/>
</dbReference>
<gene>
    <name evidence="5" type="ORF">EPA99_05525</name>
</gene>
<evidence type="ECO:0000313" key="6">
    <source>
        <dbReference type="Proteomes" id="UP000289784"/>
    </source>
</evidence>
<dbReference type="NCBIfam" id="NF040755">
    <property type="entry name" value="AgaR"/>
    <property type="match status" value="1"/>
</dbReference>
<protein>
    <submittedName>
        <fullName evidence="5">DeoR/GlpR transcriptional regulator</fullName>
    </submittedName>
</protein>
<dbReference type="RefSeq" id="WP_129470189.1">
    <property type="nucleotide sequence ID" value="NZ_SAWZ01000002.1"/>
</dbReference>
<dbReference type="Pfam" id="PF08220">
    <property type="entry name" value="HTH_DeoR"/>
    <property type="match status" value="1"/>
</dbReference>
<dbReference type="InterPro" id="IPR036388">
    <property type="entry name" value="WH-like_DNA-bd_sf"/>
</dbReference>
<dbReference type="InterPro" id="IPR047779">
    <property type="entry name" value="AgaR-like"/>
</dbReference>
<dbReference type="InterPro" id="IPR018356">
    <property type="entry name" value="Tscrpt_reg_HTH_DeoR_CS"/>
</dbReference>
<organism evidence="5 6">
    <name type="scientific">Pseudoxanthomonas composti</name>
    <dbReference type="NCBI Taxonomy" id="2137479"/>
    <lineage>
        <taxon>Bacteria</taxon>
        <taxon>Pseudomonadati</taxon>
        <taxon>Pseudomonadota</taxon>
        <taxon>Gammaproteobacteria</taxon>
        <taxon>Lysobacterales</taxon>
        <taxon>Lysobacteraceae</taxon>
        <taxon>Pseudoxanthomonas</taxon>
    </lineage>
</organism>
<evidence type="ECO:0000256" key="3">
    <source>
        <dbReference type="ARBA" id="ARBA00023163"/>
    </source>
</evidence>
<dbReference type="AlphaFoldDB" id="A0A4Q1JXL4"/>
<dbReference type="EMBL" id="SAWZ01000002">
    <property type="protein sequence ID" value="RXR07375.1"/>
    <property type="molecule type" value="Genomic_DNA"/>
</dbReference>
<dbReference type="SMART" id="SM00420">
    <property type="entry name" value="HTH_DEOR"/>
    <property type="match status" value="1"/>
</dbReference>
<dbReference type="GO" id="GO:0003677">
    <property type="term" value="F:DNA binding"/>
    <property type="evidence" value="ECO:0007669"/>
    <property type="project" value="UniProtKB-KW"/>
</dbReference>
<comment type="caution">
    <text evidence="5">The sequence shown here is derived from an EMBL/GenBank/DDBJ whole genome shotgun (WGS) entry which is preliminary data.</text>
</comment>
<dbReference type="SMART" id="SM01134">
    <property type="entry name" value="DeoRC"/>
    <property type="match status" value="1"/>
</dbReference>